<dbReference type="GO" id="GO:0000287">
    <property type="term" value="F:magnesium ion binding"/>
    <property type="evidence" value="ECO:0007669"/>
    <property type="project" value="UniProtKB-UniRule"/>
</dbReference>
<dbReference type="KEGG" id="rpm:RSPPHO_02666"/>
<keyword evidence="7" id="KW-0460">Magnesium</keyword>
<comment type="similarity">
    <text evidence="1 7">Belongs to the MurCDEF family. MurE subfamily.</text>
</comment>
<dbReference type="InterPro" id="IPR005761">
    <property type="entry name" value="UDP-N-AcMur-Glu-dNH2Pim_ligase"/>
</dbReference>
<dbReference type="STRING" id="1150469.RSPPHO_02666"/>
<keyword evidence="6 7" id="KW-0961">Cell wall biogenesis/degradation</keyword>
<keyword evidence="3 7" id="KW-0133">Cell shape</keyword>
<dbReference type="NCBIfam" id="NF001124">
    <property type="entry name" value="PRK00139.1-2"/>
    <property type="match status" value="1"/>
</dbReference>
<evidence type="ECO:0000256" key="1">
    <source>
        <dbReference type="ARBA" id="ARBA00005898"/>
    </source>
</evidence>
<dbReference type="Pfam" id="PF01225">
    <property type="entry name" value="Mur_ligase"/>
    <property type="match status" value="1"/>
</dbReference>
<dbReference type="GO" id="GO:0051301">
    <property type="term" value="P:cell division"/>
    <property type="evidence" value="ECO:0007669"/>
    <property type="project" value="UniProtKB-KW"/>
</dbReference>
<dbReference type="HAMAP" id="MF_00208">
    <property type="entry name" value="MurE"/>
    <property type="match status" value="1"/>
</dbReference>
<dbReference type="NCBIfam" id="TIGR01085">
    <property type="entry name" value="murE"/>
    <property type="match status" value="1"/>
</dbReference>
<feature type="domain" description="Mur ligase central" evidence="12">
    <location>
        <begin position="116"/>
        <end position="319"/>
    </location>
</feature>
<dbReference type="Pfam" id="PF02875">
    <property type="entry name" value="Mur_ligase_C"/>
    <property type="match status" value="1"/>
</dbReference>
<dbReference type="SUPFAM" id="SSF53623">
    <property type="entry name" value="MurD-like peptide ligases, catalytic domain"/>
    <property type="match status" value="1"/>
</dbReference>
<dbReference type="PANTHER" id="PTHR23135:SF4">
    <property type="entry name" value="UDP-N-ACETYLMURAMOYL-L-ALANYL-D-GLUTAMATE--2,6-DIAMINOPIMELATE LIGASE MURE HOMOLOG, CHLOROPLASTIC"/>
    <property type="match status" value="1"/>
</dbReference>
<dbReference type="Proteomes" id="UP000033220">
    <property type="component" value="Chromosome DSM 122"/>
</dbReference>
<keyword evidence="7" id="KW-0547">Nucleotide-binding</keyword>
<evidence type="ECO:0000256" key="9">
    <source>
        <dbReference type="SAM" id="MobiDB-lite"/>
    </source>
</evidence>
<keyword evidence="14" id="KW-1185">Reference proteome</keyword>
<dbReference type="InterPro" id="IPR004101">
    <property type="entry name" value="Mur_ligase_C"/>
</dbReference>
<feature type="binding site" evidence="7">
    <location>
        <begin position="421"/>
        <end position="424"/>
    </location>
    <ligand>
        <name>meso-2,6-diaminopimelate</name>
        <dbReference type="ChEBI" id="CHEBI:57791"/>
    </ligand>
</feature>
<dbReference type="Pfam" id="PF08245">
    <property type="entry name" value="Mur_ligase_M"/>
    <property type="match status" value="1"/>
</dbReference>
<comment type="function">
    <text evidence="7">Catalyzes the addition of meso-diaminopimelic acid to the nucleotide precursor UDP-N-acetylmuramoyl-L-alanyl-D-glutamate (UMAG) in the biosynthesis of bacterial cell-wall peptidoglycan.</text>
</comment>
<dbReference type="Gene3D" id="3.40.1390.10">
    <property type="entry name" value="MurE/MurF, N-terminal domain"/>
    <property type="match status" value="1"/>
</dbReference>
<dbReference type="EC" id="6.3.2.13" evidence="7"/>
<dbReference type="PATRIC" id="fig|1150469.3.peg.3030"/>
<evidence type="ECO:0000259" key="11">
    <source>
        <dbReference type="Pfam" id="PF02875"/>
    </source>
</evidence>
<feature type="domain" description="Mur ligase N-terminal catalytic" evidence="10">
    <location>
        <begin position="33"/>
        <end position="105"/>
    </location>
</feature>
<dbReference type="PANTHER" id="PTHR23135">
    <property type="entry name" value="MUR LIGASE FAMILY MEMBER"/>
    <property type="match status" value="1"/>
</dbReference>
<dbReference type="InterPro" id="IPR036615">
    <property type="entry name" value="Mur_ligase_C_dom_sf"/>
</dbReference>
<comment type="PTM">
    <text evidence="7">Carboxylation is probably crucial for Mg(2+) binding and, consequently, for the gamma-phosphate positioning of ATP.</text>
</comment>
<keyword evidence="7" id="KW-0963">Cytoplasm</keyword>
<dbReference type="GO" id="GO:0005524">
    <property type="term" value="F:ATP binding"/>
    <property type="evidence" value="ECO:0007669"/>
    <property type="project" value="UniProtKB-UniRule"/>
</dbReference>
<dbReference type="eggNOG" id="COG0769">
    <property type="taxonomic scope" value="Bacteria"/>
</dbReference>
<dbReference type="GO" id="GO:0071555">
    <property type="term" value="P:cell wall organization"/>
    <property type="evidence" value="ECO:0007669"/>
    <property type="project" value="UniProtKB-KW"/>
</dbReference>
<evidence type="ECO:0000256" key="2">
    <source>
        <dbReference type="ARBA" id="ARBA00022618"/>
    </source>
</evidence>
<feature type="binding site" evidence="7">
    <location>
        <position position="194"/>
    </location>
    <ligand>
        <name>UDP-N-acetyl-alpha-D-muramoyl-L-alanyl-D-glutamate</name>
        <dbReference type="ChEBI" id="CHEBI:83900"/>
    </ligand>
</feature>
<feature type="modified residue" description="N6-carboxylysine" evidence="7">
    <location>
        <position position="228"/>
    </location>
</feature>
<feature type="binding site" evidence="7">
    <location>
        <position position="469"/>
    </location>
    <ligand>
        <name>meso-2,6-diaminopimelate</name>
        <dbReference type="ChEBI" id="CHEBI:57791"/>
    </ligand>
</feature>
<keyword evidence="4 7" id="KW-0573">Peptidoglycan synthesis</keyword>
<comment type="caution">
    <text evidence="7">Lacks conserved residue(s) required for the propagation of feature annotation.</text>
</comment>
<evidence type="ECO:0000313" key="13">
    <source>
        <dbReference type="EMBL" id="CCG09292.1"/>
    </source>
</evidence>
<dbReference type="UniPathway" id="UPA00219"/>
<dbReference type="GO" id="GO:0005737">
    <property type="term" value="C:cytoplasm"/>
    <property type="evidence" value="ECO:0007669"/>
    <property type="project" value="UniProtKB-SubCell"/>
</dbReference>
<evidence type="ECO:0000313" key="14">
    <source>
        <dbReference type="Proteomes" id="UP000033220"/>
    </source>
</evidence>
<feature type="compositionally biased region" description="Basic and acidic residues" evidence="9">
    <location>
        <begin position="486"/>
        <end position="500"/>
    </location>
</feature>
<dbReference type="GO" id="GO:0009252">
    <property type="term" value="P:peptidoglycan biosynthetic process"/>
    <property type="evidence" value="ECO:0007669"/>
    <property type="project" value="UniProtKB-UniRule"/>
</dbReference>
<comment type="pathway">
    <text evidence="7 8">Cell wall biogenesis; peptidoglycan biosynthesis.</text>
</comment>
<dbReference type="InterPro" id="IPR036565">
    <property type="entry name" value="Mur-like_cat_sf"/>
</dbReference>
<feature type="binding site" evidence="7">
    <location>
        <position position="196"/>
    </location>
    <ligand>
        <name>UDP-N-acetyl-alpha-D-muramoyl-L-alanyl-D-glutamate</name>
        <dbReference type="ChEBI" id="CHEBI:83900"/>
    </ligand>
</feature>
<gene>
    <name evidence="7" type="primary">murE</name>
    <name evidence="13" type="ORF">RSPPHO_02666</name>
</gene>
<dbReference type="InterPro" id="IPR013221">
    <property type="entry name" value="Mur_ligase_cen"/>
</dbReference>
<evidence type="ECO:0000256" key="5">
    <source>
        <dbReference type="ARBA" id="ARBA00023306"/>
    </source>
</evidence>
<dbReference type="SUPFAM" id="SSF63418">
    <property type="entry name" value="MurE/MurF N-terminal domain"/>
    <property type="match status" value="1"/>
</dbReference>
<dbReference type="Gene3D" id="3.90.190.20">
    <property type="entry name" value="Mur ligase, C-terminal domain"/>
    <property type="match status" value="1"/>
</dbReference>
<dbReference type="AlphaFoldDB" id="H6SNG1"/>
<comment type="subcellular location">
    <subcellularLocation>
        <location evidence="7 8">Cytoplasm</location>
    </subcellularLocation>
</comment>
<dbReference type="GO" id="GO:0008765">
    <property type="term" value="F:UDP-N-acetylmuramoylalanyl-D-glutamate-2,6-diaminopimelate ligase activity"/>
    <property type="evidence" value="ECO:0007669"/>
    <property type="project" value="UniProtKB-UniRule"/>
</dbReference>
<feature type="short sequence motif" description="Meso-diaminopimelate recognition motif" evidence="7">
    <location>
        <begin position="421"/>
        <end position="424"/>
    </location>
</feature>
<proteinExistence type="inferred from homology"/>
<evidence type="ECO:0000256" key="7">
    <source>
        <dbReference type="HAMAP-Rule" id="MF_00208"/>
    </source>
</evidence>
<dbReference type="HOGENOM" id="CLU_022291_3_1_5"/>
<feature type="region of interest" description="Disordered" evidence="9">
    <location>
        <begin position="478"/>
        <end position="500"/>
    </location>
</feature>
<comment type="catalytic activity">
    <reaction evidence="7">
        <text>UDP-N-acetyl-alpha-D-muramoyl-L-alanyl-D-glutamate + meso-2,6-diaminopimelate + ATP = UDP-N-acetyl-alpha-D-muramoyl-L-alanyl-gamma-D-glutamyl-meso-2,6-diaminopimelate + ADP + phosphate + H(+)</text>
        <dbReference type="Rhea" id="RHEA:23676"/>
        <dbReference type="ChEBI" id="CHEBI:15378"/>
        <dbReference type="ChEBI" id="CHEBI:30616"/>
        <dbReference type="ChEBI" id="CHEBI:43474"/>
        <dbReference type="ChEBI" id="CHEBI:57791"/>
        <dbReference type="ChEBI" id="CHEBI:83900"/>
        <dbReference type="ChEBI" id="CHEBI:83905"/>
        <dbReference type="ChEBI" id="CHEBI:456216"/>
        <dbReference type="EC" id="6.3.2.13"/>
    </reaction>
</comment>
<keyword evidence="7" id="KW-0436">Ligase</keyword>
<evidence type="ECO:0000256" key="4">
    <source>
        <dbReference type="ARBA" id="ARBA00022984"/>
    </source>
</evidence>
<dbReference type="SUPFAM" id="SSF53244">
    <property type="entry name" value="MurD-like peptide ligases, peptide-binding domain"/>
    <property type="match status" value="1"/>
</dbReference>
<feature type="binding site" evidence="7">
    <location>
        <position position="473"/>
    </location>
    <ligand>
        <name>meso-2,6-diaminopimelate</name>
        <dbReference type="ChEBI" id="CHEBI:57791"/>
    </ligand>
</feature>
<dbReference type="InterPro" id="IPR035911">
    <property type="entry name" value="MurE/MurF_N"/>
</dbReference>
<evidence type="ECO:0000259" key="10">
    <source>
        <dbReference type="Pfam" id="PF01225"/>
    </source>
</evidence>
<dbReference type="EMBL" id="HE663493">
    <property type="protein sequence ID" value="CCG09292.1"/>
    <property type="molecule type" value="Genomic_DNA"/>
</dbReference>
<keyword evidence="7" id="KW-0067">ATP-binding</keyword>
<comment type="cofactor">
    <cofactor evidence="7">
        <name>Mg(2+)</name>
        <dbReference type="ChEBI" id="CHEBI:18420"/>
    </cofactor>
</comment>
<sequence>MMTPRRTSILRLADAFTVLGLPVPAGLDPTLTLTGLTADSRAVAPGMLFAALVGQKGDGRSYIPQALAAGACAVLALPDTQVPKGTVLIGVGEPRRALALLAAAFYGPTPQPLVAVTGTNGKTSTVTFAAALWRHLGQAGAASLGTLGVHGAGFDRPGSLTTPDPVVLHRILAELAQAGAGPVAMEASSHGLEQDRLAGVRLAAGAITNITRDHLDHHGTMEAYRAAKFRLFIDVLPEGAAAVINADIPEAGTLVAMARARSLRLLRYGRIGEELRLVSTTPLPHGQRVTLDILGERIEVELPLAGLFQVYNALAALGLVLGAASKAEASYLERAVEGLAHLPGVPGRLEKVAQRRNGATVYVDYAHTPDALETVLQALRPHCAERLVCVFGCGGDRDPGKRPLMGALAAQLADAVVVTDDNPRSEDPASIRAQILAACPQAQEIGDRGRAICESVARLAAGDVLVIAGKGHETGQTIGSVTHPFNDAEHARDAVRKEDA</sequence>
<keyword evidence="5 7" id="KW-0131">Cell cycle</keyword>
<feature type="binding site" evidence="7">
    <location>
        <position position="40"/>
    </location>
    <ligand>
        <name>UDP-N-acetyl-alpha-D-muramoyl-L-alanyl-D-glutamate</name>
        <dbReference type="ChEBI" id="CHEBI:83900"/>
    </ligand>
</feature>
<organism evidence="13 14">
    <name type="scientific">Pararhodospirillum photometricum DSM 122</name>
    <dbReference type="NCBI Taxonomy" id="1150469"/>
    <lineage>
        <taxon>Bacteria</taxon>
        <taxon>Pseudomonadati</taxon>
        <taxon>Pseudomonadota</taxon>
        <taxon>Alphaproteobacteria</taxon>
        <taxon>Rhodospirillales</taxon>
        <taxon>Rhodospirillaceae</taxon>
        <taxon>Pararhodospirillum</taxon>
    </lineage>
</organism>
<evidence type="ECO:0000256" key="8">
    <source>
        <dbReference type="RuleBase" id="RU004135"/>
    </source>
</evidence>
<evidence type="ECO:0000256" key="3">
    <source>
        <dbReference type="ARBA" id="ARBA00022960"/>
    </source>
</evidence>
<protein>
    <recommendedName>
        <fullName evidence="7">UDP-N-acetylmuramoyl-L-alanyl-D-glutamate--2,6-diaminopimelate ligase</fullName>
        <ecNumber evidence="7">6.3.2.13</ecNumber>
    </recommendedName>
    <alternativeName>
        <fullName evidence="7">Meso-A2pm-adding enzyme</fullName>
    </alternativeName>
    <alternativeName>
        <fullName evidence="7">Meso-diaminopimelate-adding enzyme</fullName>
    </alternativeName>
    <alternativeName>
        <fullName evidence="7">UDP-MurNAc-L-Ala-D-Glu:meso-diaminopimelate ligase</fullName>
    </alternativeName>
    <alternativeName>
        <fullName evidence="7">UDP-MurNAc-tripeptide synthetase</fullName>
    </alternativeName>
    <alternativeName>
        <fullName evidence="7">UDP-N-acetylmuramyl-tripeptide synthetase</fullName>
    </alternativeName>
</protein>
<dbReference type="NCBIfam" id="NF001126">
    <property type="entry name" value="PRK00139.1-4"/>
    <property type="match status" value="1"/>
</dbReference>
<keyword evidence="2 7" id="KW-0132">Cell division</keyword>
<feature type="binding site" evidence="7">
    <location>
        <begin position="161"/>
        <end position="162"/>
    </location>
    <ligand>
        <name>UDP-N-acetyl-alpha-D-muramoyl-L-alanyl-D-glutamate</name>
        <dbReference type="ChEBI" id="CHEBI:83900"/>
    </ligand>
</feature>
<evidence type="ECO:0000259" key="12">
    <source>
        <dbReference type="Pfam" id="PF08245"/>
    </source>
</evidence>
<accession>H6SNG1</accession>
<feature type="binding site" evidence="7">
    <location>
        <position position="397"/>
    </location>
    <ligand>
        <name>meso-2,6-diaminopimelate</name>
        <dbReference type="ChEBI" id="CHEBI:57791"/>
    </ligand>
</feature>
<reference evidence="13 14" key="1">
    <citation type="submission" date="2012-02" db="EMBL/GenBank/DDBJ databases">
        <title>Shotgun genome sequence of Phaeospirillum photometricum DSM 122.</title>
        <authorList>
            <person name="Duquesne K."/>
            <person name="Sturgis J."/>
        </authorList>
    </citation>
    <scope>NUCLEOTIDE SEQUENCE [LARGE SCALE GENOMIC DNA]</scope>
    <source>
        <strain evidence="14">DSM122</strain>
    </source>
</reference>
<name>H6SNG1_PARPM</name>
<feature type="domain" description="Mur ligase C-terminal" evidence="11">
    <location>
        <begin position="347"/>
        <end position="471"/>
    </location>
</feature>
<dbReference type="Gene3D" id="3.40.1190.10">
    <property type="entry name" value="Mur-like, catalytic domain"/>
    <property type="match status" value="1"/>
</dbReference>
<feature type="binding site" evidence="7">
    <location>
        <position position="188"/>
    </location>
    <ligand>
        <name>UDP-N-acetyl-alpha-D-muramoyl-L-alanyl-D-glutamate</name>
        <dbReference type="ChEBI" id="CHEBI:83900"/>
    </ligand>
</feature>
<feature type="binding site" evidence="7">
    <location>
        <begin position="118"/>
        <end position="124"/>
    </location>
    <ligand>
        <name>ATP</name>
        <dbReference type="ChEBI" id="CHEBI:30616"/>
    </ligand>
</feature>
<dbReference type="InterPro" id="IPR000713">
    <property type="entry name" value="Mur_ligase_N"/>
</dbReference>
<dbReference type="GO" id="GO:0008360">
    <property type="term" value="P:regulation of cell shape"/>
    <property type="evidence" value="ECO:0007669"/>
    <property type="project" value="UniProtKB-KW"/>
</dbReference>
<evidence type="ECO:0000256" key="6">
    <source>
        <dbReference type="ARBA" id="ARBA00023316"/>
    </source>
</evidence>